<dbReference type="Proteomes" id="UP000593564">
    <property type="component" value="Unassembled WGS sequence"/>
</dbReference>
<protein>
    <submittedName>
        <fullName evidence="1">Uncharacterized protein</fullName>
    </submittedName>
</protein>
<dbReference type="AlphaFoldDB" id="A0A7J7HYL3"/>
<keyword evidence="2" id="KW-1185">Reference proteome</keyword>
<sequence>MDIAMKEIVGKVWPTPIQGSQAYSLMKHQQILIKHLRNWRHLQNRSLAARIATTQQQLLEIQQSNDLSSLHLDEQQLRSKSDDLYHQQEVYWSQRARQPWLQRGDKNTKFFHMAASLRSCKKKIMFLKLEDGTFTSDPLQIQQAFLNHFKNIYQTSDAPASGYPFARSEQ</sequence>
<dbReference type="EMBL" id="JACBKZ010000002">
    <property type="protein sequence ID" value="KAF5957194.1"/>
    <property type="molecule type" value="Genomic_DNA"/>
</dbReference>
<name>A0A7J7HYL3_CAMSI</name>
<proteinExistence type="predicted"/>
<gene>
    <name evidence="1" type="ORF">HYC85_004419</name>
</gene>
<reference evidence="2" key="1">
    <citation type="journal article" date="2020" name="Nat. Commun.">
        <title>Genome assembly of wild tea tree DASZ reveals pedigree and selection history of tea varieties.</title>
        <authorList>
            <person name="Zhang W."/>
            <person name="Zhang Y."/>
            <person name="Qiu H."/>
            <person name="Guo Y."/>
            <person name="Wan H."/>
            <person name="Zhang X."/>
            <person name="Scossa F."/>
            <person name="Alseekh S."/>
            <person name="Zhang Q."/>
            <person name="Wang P."/>
            <person name="Xu L."/>
            <person name="Schmidt M.H."/>
            <person name="Jia X."/>
            <person name="Li D."/>
            <person name="Zhu A."/>
            <person name="Guo F."/>
            <person name="Chen W."/>
            <person name="Ni D."/>
            <person name="Usadel B."/>
            <person name="Fernie A.R."/>
            <person name="Wen W."/>
        </authorList>
    </citation>
    <scope>NUCLEOTIDE SEQUENCE [LARGE SCALE GENOMIC DNA]</scope>
    <source>
        <strain evidence="2">cv. G240</strain>
    </source>
</reference>
<organism evidence="1 2">
    <name type="scientific">Camellia sinensis</name>
    <name type="common">Tea plant</name>
    <name type="synonym">Thea sinensis</name>
    <dbReference type="NCBI Taxonomy" id="4442"/>
    <lineage>
        <taxon>Eukaryota</taxon>
        <taxon>Viridiplantae</taxon>
        <taxon>Streptophyta</taxon>
        <taxon>Embryophyta</taxon>
        <taxon>Tracheophyta</taxon>
        <taxon>Spermatophyta</taxon>
        <taxon>Magnoliopsida</taxon>
        <taxon>eudicotyledons</taxon>
        <taxon>Gunneridae</taxon>
        <taxon>Pentapetalae</taxon>
        <taxon>asterids</taxon>
        <taxon>Ericales</taxon>
        <taxon>Theaceae</taxon>
        <taxon>Camellia</taxon>
    </lineage>
</organism>
<evidence type="ECO:0000313" key="2">
    <source>
        <dbReference type="Proteomes" id="UP000593564"/>
    </source>
</evidence>
<evidence type="ECO:0000313" key="1">
    <source>
        <dbReference type="EMBL" id="KAF5957194.1"/>
    </source>
</evidence>
<reference evidence="1 2" key="2">
    <citation type="submission" date="2020-07" db="EMBL/GenBank/DDBJ databases">
        <title>Genome assembly of wild tea tree DASZ reveals pedigree and selection history of tea varieties.</title>
        <authorList>
            <person name="Zhang W."/>
        </authorList>
    </citation>
    <scope>NUCLEOTIDE SEQUENCE [LARGE SCALE GENOMIC DNA]</scope>
    <source>
        <strain evidence="2">cv. G240</strain>
        <tissue evidence="1">Leaf</tissue>
    </source>
</reference>
<accession>A0A7J7HYL3</accession>
<comment type="caution">
    <text evidence="1">The sequence shown here is derived from an EMBL/GenBank/DDBJ whole genome shotgun (WGS) entry which is preliminary data.</text>
</comment>